<name>A0ACB6Z0D0_THEGA</name>
<protein>
    <submittedName>
        <fullName evidence="1">Uncharacterized protein</fullName>
    </submittedName>
</protein>
<organism evidence="1 2">
    <name type="scientific">Thelephora ganbajun</name>
    <name type="common">Ganba fungus</name>
    <dbReference type="NCBI Taxonomy" id="370292"/>
    <lineage>
        <taxon>Eukaryota</taxon>
        <taxon>Fungi</taxon>
        <taxon>Dikarya</taxon>
        <taxon>Basidiomycota</taxon>
        <taxon>Agaricomycotina</taxon>
        <taxon>Agaricomycetes</taxon>
        <taxon>Thelephorales</taxon>
        <taxon>Thelephoraceae</taxon>
        <taxon>Thelephora</taxon>
    </lineage>
</organism>
<proteinExistence type="predicted"/>
<gene>
    <name evidence="1" type="ORF">BDM02DRAFT_3104994</name>
</gene>
<dbReference type="EMBL" id="MU118309">
    <property type="protein sequence ID" value="KAF9642967.1"/>
    <property type="molecule type" value="Genomic_DNA"/>
</dbReference>
<accession>A0ACB6Z0D0</accession>
<dbReference type="Proteomes" id="UP000886501">
    <property type="component" value="Unassembled WGS sequence"/>
</dbReference>
<evidence type="ECO:0000313" key="1">
    <source>
        <dbReference type="EMBL" id="KAF9642967.1"/>
    </source>
</evidence>
<keyword evidence="2" id="KW-1185">Reference proteome</keyword>
<comment type="caution">
    <text evidence="1">The sequence shown here is derived from an EMBL/GenBank/DDBJ whole genome shotgun (WGS) entry which is preliminary data.</text>
</comment>
<evidence type="ECO:0000313" key="2">
    <source>
        <dbReference type="Proteomes" id="UP000886501"/>
    </source>
</evidence>
<reference evidence="1" key="1">
    <citation type="submission" date="2019-10" db="EMBL/GenBank/DDBJ databases">
        <authorList>
            <consortium name="DOE Joint Genome Institute"/>
            <person name="Kuo A."/>
            <person name="Miyauchi S."/>
            <person name="Kiss E."/>
            <person name="Drula E."/>
            <person name="Kohler A."/>
            <person name="Sanchez-Garcia M."/>
            <person name="Andreopoulos B."/>
            <person name="Barry K.W."/>
            <person name="Bonito G."/>
            <person name="Buee M."/>
            <person name="Carver A."/>
            <person name="Chen C."/>
            <person name="Cichocki N."/>
            <person name="Clum A."/>
            <person name="Culley D."/>
            <person name="Crous P.W."/>
            <person name="Fauchery L."/>
            <person name="Girlanda M."/>
            <person name="Hayes R."/>
            <person name="Keri Z."/>
            <person name="Labutti K."/>
            <person name="Lipzen A."/>
            <person name="Lombard V."/>
            <person name="Magnuson J."/>
            <person name="Maillard F."/>
            <person name="Morin E."/>
            <person name="Murat C."/>
            <person name="Nolan M."/>
            <person name="Ohm R."/>
            <person name="Pangilinan J."/>
            <person name="Pereira M."/>
            <person name="Perotto S."/>
            <person name="Peter M."/>
            <person name="Riley R."/>
            <person name="Sitrit Y."/>
            <person name="Stielow B."/>
            <person name="Szollosi G."/>
            <person name="Zifcakova L."/>
            <person name="Stursova M."/>
            <person name="Spatafora J.W."/>
            <person name="Tedersoo L."/>
            <person name="Vaario L.-M."/>
            <person name="Yamada A."/>
            <person name="Yan M."/>
            <person name="Wang P."/>
            <person name="Xu J."/>
            <person name="Bruns T."/>
            <person name="Baldrian P."/>
            <person name="Vilgalys R."/>
            <person name="Henrissat B."/>
            <person name="Grigoriev I.V."/>
            <person name="Hibbett D."/>
            <person name="Nagy L.G."/>
            <person name="Martin F.M."/>
        </authorList>
    </citation>
    <scope>NUCLEOTIDE SEQUENCE</scope>
    <source>
        <strain evidence="1">P2</strain>
    </source>
</reference>
<reference evidence="1" key="2">
    <citation type="journal article" date="2020" name="Nat. Commun.">
        <title>Large-scale genome sequencing of mycorrhizal fungi provides insights into the early evolution of symbiotic traits.</title>
        <authorList>
            <person name="Miyauchi S."/>
            <person name="Kiss E."/>
            <person name="Kuo A."/>
            <person name="Drula E."/>
            <person name="Kohler A."/>
            <person name="Sanchez-Garcia M."/>
            <person name="Morin E."/>
            <person name="Andreopoulos B."/>
            <person name="Barry K.W."/>
            <person name="Bonito G."/>
            <person name="Buee M."/>
            <person name="Carver A."/>
            <person name="Chen C."/>
            <person name="Cichocki N."/>
            <person name="Clum A."/>
            <person name="Culley D."/>
            <person name="Crous P.W."/>
            <person name="Fauchery L."/>
            <person name="Girlanda M."/>
            <person name="Hayes R.D."/>
            <person name="Keri Z."/>
            <person name="LaButti K."/>
            <person name="Lipzen A."/>
            <person name="Lombard V."/>
            <person name="Magnuson J."/>
            <person name="Maillard F."/>
            <person name="Murat C."/>
            <person name="Nolan M."/>
            <person name="Ohm R.A."/>
            <person name="Pangilinan J."/>
            <person name="Pereira M.F."/>
            <person name="Perotto S."/>
            <person name="Peter M."/>
            <person name="Pfister S."/>
            <person name="Riley R."/>
            <person name="Sitrit Y."/>
            <person name="Stielow J.B."/>
            <person name="Szollosi G."/>
            <person name="Zifcakova L."/>
            <person name="Stursova M."/>
            <person name="Spatafora J.W."/>
            <person name="Tedersoo L."/>
            <person name="Vaario L.M."/>
            <person name="Yamada A."/>
            <person name="Yan M."/>
            <person name="Wang P."/>
            <person name="Xu J."/>
            <person name="Bruns T."/>
            <person name="Baldrian P."/>
            <person name="Vilgalys R."/>
            <person name="Dunand C."/>
            <person name="Henrissat B."/>
            <person name="Grigoriev I.V."/>
            <person name="Hibbett D."/>
            <person name="Nagy L.G."/>
            <person name="Martin F.M."/>
        </authorList>
    </citation>
    <scope>NUCLEOTIDE SEQUENCE</scope>
    <source>
        <strain evidence="1">P2</strain>
    </source>
</reference>
<sequence length="851" mass="95738">MGNPDLLDAQQLTAHLGDLKDTLAAIREISNASLDAQFEGDDLDRLRNPVEEELDIDDQYFRLSLDMYLILANAPQETYRELVAALLRFHPEAKGKLLSYDQIKRRVKDLTGIVPIYDNMCINSCMAFTGPYKDLDACLECLEPRHDPAVLRSSGSAIKKPRQSMTTIPIGPQIQALWSHRLSAEKMGYRQRVTDALLDQLELPDILTDYTEGQDYLDNVAPHLKPHDTVLMFSTDGAQLYRNKKSDCWMYIWVIYDLAPGDRYKKRYVLPGGFVPGPNTPKNFDSFFFSGVYHLSALQREGLIVWDARDQQLHRDDPFLHFTTADAIGIADVSGSAGHHARLGCRLMCELTGRHKPGTGHYYPALLKPCDCDHRGSNHDDINVNTISGPDHKKYQANLQLLLSSANSDQHAQHRRETGISKPSIFQGLSRVLPLPRCFPGDIMHQPVINLCDLLISLWRGQMKLYGSDKKDTWDWAVFMDSQRWKEHGKEVASTSLFFPSSFGRPPRNPADKLSSGYKAWELLLYIYGLGPGIFYGVLPDKYYKHFCKLVFGIHTVYQRSVSVNSLEKADFALRQYVIQFEEFYYQRKIDRLQFVRQCLHSLTHLASETLRCGPLSGCAQWCMESAIGSFGREVRSHSNMFANIANRGVLRAQINAIKARIPDLEPDPALPHGSFPFGDGYALLWATDSTRRPVSNREAEAIRASGIVDNSNQSAGPICILRWARLLLPNGQVSRCTWKEKSGAERVVRCARNVKARDQWHPVALISLYSAPDPALLETSSGTLLVCQYHGDNSLVLVEAQAIKSVVAMVPFMEKSEGSRPRCHSGCFFVVEKPGLSLAELGMEEGLEVS</sequence>